<evidence type="ECO:0000313" key="1">
    <source>
        <dbReference type="EMBL" id="TDR33730.1"/>
    </source>
</evidence>
<sequence>MPDLLLELRPGEIPALPRARSAIGARTRTMKTYVREAA</sequence>
<keyword evidence="2" id="KW-1185">Reference proteome</keyword>
<evidence type="ECO:0000313" key="2">
    <source>
        <dbReference type="Proteomes" id="UP000294958"/>
    </source>
</evidence>
<name>A0A4R6YDA3_9HYPH</name>
<dbReference type="EMBL" id="SNZF01000019">
    <property type="protein sequence ID" value="TDR33730.1"/>
    <property type="molecule type" value="Genomic_DNA"/>
</dbReference>
<comment type="caution">
    <text evidence="1">The sequence shown here is derived from an EMBL/GenBank/DDBJ whole genome shotgun (WGS) entry which is preliminary data.</text>
</comment>
<gene>
    <name evidence="1" type="ORF">DES43_11916</name>
</gene>
<reference evidence="1 2" key="1">
    <citation type="submission" date="2019-03" db="EMBL/GenBank/DDBJ databases">
        <title>Genomic Encyclopedia of Type Strains, Phase IV (KMG-IV): sequencing the most valuable type-strain genomes for metagenomic binning, comparative biology and taxonomic classification.</title>
        <authorList>
            <person name="Goeker M."/>
        </authorList>
    </citation>
    <scope>NUCLEOTIDE SEQUENCE [LARGE SCALE GENOMIC DNA]</scope>
    <source>
        <strain evidence="1 2">DSM 11603</strain>
    </source>
</reference>
<protein>
    <submittedName>
        <fullName evidence="1">Uncharacterized protein</fullName>
    </submittedName>
</protein>
<dbReference type="Proteomes" id="UP000294958">
    <property type="component" value="Unassembled WGS sequence"/>
</dbReference>
<accession>A0A4R6YDA3</accession>
<organism evidence="1 2">
    <name type="scientific">Aquamicrobium defluvii</name>
    <dbReference type="NCBI Taxonomy" id="69279"/>
    <lineage>
        <taxon>Bacteria</taxon>
        <taxon>Pseudomonadati</taxon>
        <taxon>Pseudomonadota</taxon>
        <taxon>Alphaproteobacteria</taxon>
        <taxon>Hyphomicrobiales</taxon>
        <taxon>Phyllobacteriaceae</taxon>
        <taxon>Aquamicrobium</taxon>
    </lineage>
</organism>
<proteinExistence type="predicted"/>
<dbReference type="AlphaFoldDB" id="A0A4R6YDA3"/>